<dbReference type="Gene3D" id="3.40.50.2000">
    <property type="entry name" value="Glycogen Phosphorylase B"/>
    <property type="match status" value="2"/>
</dbReference>
<dbReference type="CDD" id="cd03801">
    <property type="entry name" value="GT4_PimA-like"/>
    <property type="match status" value="1"/>
</dbReference>
<keyword evidence="2" id="KW-0328">Glycosyltransferase</keyword>
<dbReference type="EMBL" id="CP031229">
    <property type="protein sequence ID" value="AXH96881.1"/>
    <property type="molecule type" value="Genomic_DNA"/>
</dbReference>
<dbReference type="Pfam" id="PF00535">
    <property type="entry name" value="Glycos_transf_2"/>
    <property type="match status" value="1"/>
</dbReference>
<name>A0A345NPC3_9MICO</name>
<dbReference type="Pfam" id="PF13579">
    <property type="entry name" value="Glyco_trans_4_4"/>
    <property type="match status" value="1"/>
</dbReference>
<dbReference type="GO" id="GO:1901137">
    <property type="term" value="P:carbohydrate derivative biosynthetic process"/>
    <property type="evidence" value="ECO:0007669"/>
    <property type="project" value="UniProtKB-ARBA"/>
</dbReference>
<dbReference type="OrthoDB" id="9771846at2"/>
<reference evidence="8 9" key="1">
    <citation type="submission" date="2018-07" db="EMBL/GenBank/DDBJ databases">
        <title>Complete genome sequencing of Ornithinimicrobium sp. AMA3305.</title>
        <authorList>
            <person name="Bae J.-W."/>
        </authorList>
    </citation>
    <scope>NUCLEOTIDE SEQUENCE [LARGE SCALE GENOMIC DNA]</scope>
    <source>
        <strain evidence="8 9">AMA3305</strain>
    </source>
</reference>
<evidence type="ECO:0000313" key="9">
    <source>
        <dbReference type="Proteomes" id="UP000253790"/>
    </source>
</evidence>
<evidence type="ECO:0000256" key="4">
    <source>
        <dbReference type="SAM" id="MobiDB-lite"/>
    </source>
</evidence>
<evidence type="ECO:0000259" key="5">
    <source>
        <dbReference type="Pfam" id="PF00534"/>
    </source>
</evidence>
<protein>
    <recommendedName>
        <fullName evidence="1">D-inositol 3-phosphate glycosyltransferase</fullName>
    </recommendedName>
</protein>
<proteinExistence type="predicted"/>
<dbReference type="Proteomes" id="UP000253790">
    <property type="component" value="Chromosome"/>
</dbReference>
<dbReference type="PANTHER" id="PTHR45947">
    <property type="entry name" value="SULFOQUINOVOSYL TRANSFERASE SQD2"/>
    <property type="match status" value="1"/>
</dbReference>
<dbReference type="InterPro" id="IPR001173">
    <property type="entry name" value="Glyco_trans_2-like"/>
</dbReference>
<evidence type="ECO:0000259" key="7">
    <source>
        <dbReference type="Pfam" id="PF13579"/>
    </source>
</evidence>
<accession>A0A345NPC3</accession>
<gene>
    <name evidence="8" type="ORF">DV701_12830</name>
</gene>
<sequence>MRMKVLRLFHSGVMTAWRQRERGLRGLGHDVLLLSARRWDEGGSVVTLTGDPADPLEPEGSVEAVATVGRHPALFAYDPRPLWRAMGQRWDVLDLHEEPFAVSTLEALVLRALRRQRAPYALYSAQNIEKRYPVPFRWWERWALRHARAVVACNERAGEICVRKGFPGVPDIVPLGVDVERFAPADREPPAAVDPVQVGYVGRLAAHKGVGVLLDAVAAYPDLRLTVVGAGPQEEQLRERAAYPDLGDRVSFAGAATQEELPALLAGLDVLAVPSLTTPGWVEQFGRVVVEAMAAGVPVVASDSGALPEVVGDAGVLVPEGDAAALGEALLRVGREPGLWERLRRAGLERAQECSWERVAARYDEVYRRMTKVARSEAADAGDPEVVVVAYGSTGLLRAALEPVRELDVTVVDNSSLPQVRALCEELGVRYLDPGWNGGFGAGVNHALARRLRPGADVLLLNPDAVVPVEGVRALHAALRAEPDLASVAPAQVDGDGWPARVAWPFPSPLGSWLEAVGLGRVNDRRPDYVIGSVLMLRAEALEQVGTLDEAFFLYAEETDWARRAALMGWRHRLVPEVTATHVGAATSSDPQRRETHFHAGQERYLRKHFGDAGWQVARAAQLAGAAVRSVVLPGGRGRAARARAGLLARGPLSVERQHFPRGARPDHPRRERVDA</sequence>
<evidence type="ECO:0000256" key="1">
    <source>
        <dbReference type="ARBA" id="ARBA00021292"/>
    </source>
</evidence>
<feature type="domain" description="Glycosyl transferase family 1" evidence="5">
    <location>
        <begin position="191"/>
        <end position="347"/>
    </location>
</feature>
<dbReference type="PANTHER" id="PTHR45947:SF3">
    <property type="entry name" value="SULFOQUINOVOSYL TRANSFERASE SQD2"/>
    <property type="match status" value="1"/>
</dbReference>
<evidence type="ECO:0000256" key="2">
    <source>
        <dbReference type="ARBA" id="ARBA00022676"/>
    </source>
</evidence>
<feature type="region of interest" description="Disordered" evidence="4">
    <location>
        <begin position="654"/>
        <end position="676"/>
    </location>
</feature>
<dbReference type="InterPro" id="IPR029044">
    <property type="entry name" value="Nucleotide-diphossugar_trans"/>
</dbReference>
<dbReference type="KEGG" id="orn:DV701_12830"/>
<dbReference type="InterPro" id="IPR001296">
    <property type="entry name" value="Glyco_trans_1"/>
</dbReference>
<feature type="domain" description="Glycosyltransferase subfamily 4-like N-terminal" evidence="7">
    <location>
        <begin position="12"/>
        <end position="176"/>
    </location>
</feature>
<evidence type="ECO:0000259" key="6">
    <source>
        <dbReference type="Pfam" id="PF00535"/>
    </source>
</evidence>
<organism evidence="8 9">
    <name type="scientific">Ornithinimicrobium avium</name>
    <dbReference type="NCBI Taxonomy" id="2283195"/>
    <lineage>
        <taxon>Bacteria</taxon>
        <taxon>Bacillati</taxon>
        <taxon>Actinomycetota</taxon>
        <taxon>Actinomycetes</taxon>
        <taxon>Micrococcales</taxon>
        <taxon>Ornithinimicrobiaceae</taxon>
        <taxon>Ornithinimicrobium</taxon>
    </lineage>
</organism>
<evidence type="ECO:0000256" key="3">
    <source>
        <dbReference type="ARBA" id="ARBA00022679"/>
    </source>
</evidence>
<feature type="domain" description="Glycosyltransferase 2-like" evidence="6">
    <location>
        <begin position="386"/>
        <end position="512"/>
    </location>
</feature>
<dbReference type="Pfam" id="PF00534">
    <property type="entry name" value="Glycos_transf_1"/>
    <property type="match status" value="1"/>
</dbReference>
<dbReference type="SUPFAM" id="SSF53756">
    <property type="entry name" value="UDP-Glycosyltransferase/glycogen phosphorylase"/>
    <property type="match status" value="1"/>
</dbReference>
<keyword evidence="3 8" id="KW-0808">Transferase</keyword>
<feature type="compositionally biased region" description="Basic and acidic residues" evidence="4">
    <location>
        <begin position="656"/>
        <end position="676"/>
    </location>
</feature>
<keyword evidence="9" id="KW-1185">Reference proteome</keyword>
<dbReference type="AlphaFoldDB" id="A0A345NPC3"/>
<evidence type="ECO:0000313" key="8">
    <source>
        <dbReference type="EMBL" id="AXH96881.1"/>
    </source>
</evidence>
<dbReference type="GO" id="GO:0016758">
    <property type="term" value="F:hexosyltransferase activity"/>
    <property type="evidence" value="ECO:0007669"/>
    <property type="project" value="TreeGrafter"/>
</dbReference>
<dbReference type="InterPro" id="IPR028098">
    <property type="entry name" value="Glyco_trans_4-like_N"/>
</dbReference>
<dbReference type="SUPFAM" id="SSF53448">
    <property type="entry name" value="Nucleotide-diphospho-sugar transferases"/>
    <property type="match status" value="1"/>
</dbReference>
<dbReference type="InterPro" id="IPR050194">
    <property type="entry name" value="Glycosyltransferase_grp1"/>
</dbReference>
<dbReference type="Gene3D" id="3.90.550.10">
    <property type="entry name" value="Spore Coat Polysaccharide Biosynthesis Protein SpsA, Chain A"/>
    <property type="match status" value="1"/>
</dbReference>